<protein>
    <submittedName>
        <fullName evidence="1">Uncharacterized protein</fullName>
    </submittedName>
</protein>
<dbReference type="AlphaFoldDB" id="A0A836MP83"/>
<evidence type="ECO:0000313" key="1">
    <source>
        <dbReference type="EMBL" id="KDN14526.1"/>
    </source>
</evidence>
<evidence type="ECO:0000313" key="2">
    <source>
        <dbReference type="Proteomes" id="UP000027170"/>
    </source>
</evidence>
<dbReference type="InterPro" id="IPR036291">
    <property type="entry name" value="NAD(P)-bd_dom_sf"/>
</dbReference>
<dbReference type="Gene3D" id="3.40.50.720">
    <property type="entry name" value="NAD(P)-binding Rossmann-like Domain"/>
    <property type="match status" value="1"/>
</dbReference>
<proteinExistence type="predicted"/>
<dbReference type="RefSeq" id="WP_155266510.1">
    <property type="nucleotide sequence ID" value="NZ_JFZV01000006.1"/>
</dbReference>
<keyword evidence="2" id="KW-1185">Reference proteome</keyword>
<dbReference type="Proteomes" id="UP000027170">
    <property type="component" value="Unassembled WGS sequence"/>
</dbReference>
<dbReference type="SUPFAM" id="SSF51735">
    <property type="entry name" value="NAD(P)-binding Rossmann-fold domains"/>
    <property type="match status" value="1"/>
</dbReference>
<gene>
    <name evidence="1" type="ORF">SALWKB29_1316</name>
</gene>
<dbReference type="EMBL" id="JFZV01000006">
    <property type="protein sequence ID" value="KDN14526.1"/>
    <property type="molecule type" value="Genomic_DNA"/>
</dbReference>
<accession>A0A836MP83</accession>
<sequence length="45" mass="4793">MKKSQGKYALITGVISVIGQAMARELMAAGINVAITGRNKQVMRS</sequence>
<reference evidence="1 2" key="1">
    <citation type="submission" date="2014-03" db="EMBL/GenBank/DDBJ databases">
        <title>The genomes of two eusocial bee gut symbionts.</title>
        <authorList>
            <person name="Kwong W.K."/>
            <person name="Engel P."/>
            <person name="Koch H."/>
            <person name="Moran N.A."/>
        </authorList>
    </citation>
    <scope>NUCLEOTIDE SEQUENCE [LARGE SCALE GENOMIC DNA]</scope>
    <source>
        <strain evidence="2">wkB29</strain>
    </source>
</reference>
<comment type="caution">
    <text evidence="1">The sequence shown here is derived from an EMBL/GenBank/DDBJ whole genome shotgun (WGS) entry which is preliminary data.</text>
</comment>
<organism evidence="1 2">
    <name type="scientific">Snodgrassella communis</name>
    <dbReference type="NCBI Taxonomy" id="2946699"/>
    <lineage>
        <taxon>Bacteria</taxon>
        <taxon>Pseudomonadati</taxon>
        <taxon>Pseudomonadota</taxon>
        <taxon>Betaproteobacteria</taxon>
        <taxon>Neisseriales</taxon>
        <taxon>Neisseriaceae</taxon>
        <taxon>Snodgrassella</taxon>
    </lineage>
</organism>
<name>A0A836MP83_9NEIS</name>